<keyword evidence="1" id="KW-0689">Ribosomal protein</keyword>
<dbReference type="OrthoDB" id="467253at2"/>
<dbReference type="Proteomes" id="UP000033607">
    <property type="component" value="Unassembled WGS sequence"/>
</dbReference>
<gene>
    <name evidence="1" type="ORF">WN50_27965</name>
</gene>
<comment type="caution">
    <text evidence="1">The sequence shown here is derived from an EMBL/GenBank/DDBJ whole genome shotgun (WGS) entry which is preliminary data.</text>
</comment>
<evidence type="ECO:0000313" key="1">
    <source>
        <dbReference type="EMBL" id="KKD34957.1"/>
    </source>
</evidence>
<protein>
    <submittedName>
        <fullName evidence="1">Ribosomal protein L36</fullName>
    </submittedName>
</protein>
<dbReference type="GO" id="GO:0005840">
    <property type="term" value="C:ribosome"/>
    <property type="evidence" value="ECO:0007669"/>
    <property type="project" value="UniProtKB-KW"/>
</dbReference>
<dbReference type="AlphaFoldDB" id="A0A0F5Y8J1"/>
<evidence type="ECO:0000313" key="2">
    <source>
        <dbReference type="Proteomes" id="UP000033607"/>
    </source>
</evidence>
<accession>A0A0F5Y8J1</accession>
<dbReference type="PATRIC" id="fig|1637645.4.peg.4751"/>
<organism evidence="1 2">
    <name type="scientific">Limnoraphis robusta CS-951</name>
    <dbReference type="NCBI Taxonomy" id="1637645"/>
    <lineage>
        <taxon>Bacteria</taxon>
        <taxon>Bacillati</taxon>
        <taxon>Cyanobacteriota</taxon>
        <taxon>Cyanophyceae</taxon>
        <taxon>Oscillatoriophycideae</taxon>
        <taxon>Oscillatoriales</taxon>
        <taxon>Sirenicapillariaceae</taxon>
        <taxon>Limnoraphis</taxon>
    </lineage>
</organism>
<dbReference type="RefSeq" id="WP_046281895.1">
    <property type="nucleotide sequence ID" value="NZ_LATL02000239.1"/>
</dbReference>
<keyword evidence="1" id="KW-0687">Ribonucleoprotein</keyword>
<name>A0A0F5Y8J1_9CYAN</name>
<dbReference type="EMBL" id="LATL02000239">
    <property type="protein sequence ID" value="KKD34957.1"/>
    <property type="molecule type" value="Genomic_DNA"/>
</dbReference>
<reference evidence="1 2" key="1">
    <citation type="submission" date="2015-06" db="EMBL/GenBank/DDBJ databases">
        <title>Draft genome assembly of filamentous brackish cyanobacterium Limnoraphis robusta strain CS-951.</title>
        <authorList>
            <person name="Willis A."/>
            <person name="Parks M."/>
            <person name="Burford M.A."/>
        </authorList>
    </citation>
    <scope>NUCLEOTIDE SEQUENCE [LARGE SCALE GENOMIC DNA]</scope>
    <source>
        <strain evidence="1 2">CS-951</strain>
    </source>
</reference>
<proteinExistence type="predicted"/>
<sequence length="94" mass="11132">MRRPSQLTRLIWDFYRENNEELQRLQPLAKCKVYRRWGVLHIQCVNQDIADLMTASQNILREPISQMRLAQKIKISVKNMTVALLDVKPDRIIA</sequence>